<dbReference type="Proteomes" id="UP001165060">
    <property type="component" value="Unassembled WGS sequence"/>
</dbReference>
<dbReference type="EMBL" id="BRYB01001295">
    <property type="protein sequence ID" value="GMI22564.1"/>
    <property type="molecule type" value="Genomic_DNA"/>
</dbReference>
<evidence type="ECO:0000313" key="1">
    <source>
        <dbReference type="EMBL" id="GMI22564.1"/>
    </source>
</evidence>
<proteinExistence type="predicted"/>
<comment type="caution">
    <text evidence="1">The sequence shown here is derived from an EMBL/GenBank/DDBJ whole genome shotgun (WGS) entry which is preliminary data.</text>
</comment>
<evidence type="ECO:0000313" key="2">
    <source>
        <dbReference type="Proteomes" id="UP001165060"/>
    </source>
</evidence>
<sequence>MHAFIAVDSPGEDHFTAEATRHLELARSEERRRLDAGEAATPELPFVVCSMDEDGLGQERFEVSAPYC</sequence>
<protein>
    <submittedName>
        <fullName evidence="1">Uncharacterized protein</fullName>
    </submittedName>
</protein>
<keyword evidence="2" id="KW-1185">Reference proteome</keyword>
<gene>
    <name evidence="1" type="ORF">TeGR_g12216</name>
</gene>
<name>A0ABQ6MAB7_9STRA</name>
<organism evidence="1 2">
    <name type="scientific">Tetraparma gracilis</name>
    <dbReference type="NCBI Taxonomy" id="2962635"/>
    <lineage>
        <taxon>Eukaryota</taxon>
        <taxon>Sar</taxon>
        <taxon>Stramenopiles</taxon>
        <taxon>Ochrophyta</taxon>
        <taxon>Bolidophyceae</taxon>
        <taxon>Parmales</taxon>
        <taxon>Triparmaceae</taxon>
        <taxon>Tetraparma</taxon>
    </lineage>
</organism>
<accession>A0ABQ6MAB7</accession>
<reference evidence="1 2" key="1">
    <citation type="journal article" date="2023" name="Commun. Biol.">
        <title>Genome analysis of Parmales, the sister group of diatoms, reveals the evolutionary specialization of diatoms from phago-mixotrophs to photoautotrophs.</title>
        <authorList>
            <person name="Ban H."/>
            <person name="Sato S."/>
            <person name="Yoshikawa S."/>
            <person name="Yamada K."/>
            <person name="Nakamura Y."/>
            <person name="Ichinomiya M."/>
            <person name="Sato N."/>
            <person name="Blanc-Mathieu R."/>
            <person name="Endo H."/>
            <person name="Kuwata A."/>
            <person name="Ogata H."/>
        </authorList>
    </citation>
    <scope>NUCLEOTIDE SEQUENCE [LARGE SCALE GENOMIC DNA]</scope>
</reference>